<protein>
    <submittedName>
        <fullName evidence="1">Uncharacterized protein</fullName>
    </submittedName>
</protein>
<keyword evidence="2" id="KW-1185">Reference proteome</keyword>
<proteinExistence type="predicted"/>
<dbReference type="AlphaFoldDB" id="A0ABD3TZA9"/>
<organism evidence="1 2">
    <name type="scientific">Sinanodonta woodiana</name>
    <name type="common">Chinese pond mussel</name>
    <name type="synonym">Anodonta woodiana</name>
    <dbReference type="NCBI Taxonomy" id="1069815"/>
    <lineage>
        <taxon>Eukaryota</taxon>
        <taxon>Metazoa</taxon>
        <taxon>Spiralia</taxon>
        <taxon>Lophotrochozoa</taxon>
        <taxon>Mollusca</taxon>
        <taxon>Bivalvia</taxon>
        <taxon>Autobranchia</taxon>
        <taxon>Heteroconchia</taxon>
        <taxon>Palaeoheterodonta</taxon>
        <taxon>Unionida</taxon>
        <taxon>Unionoidea</taxon>
        <taxon>Unionidae</taxon>
        <taxon>Unioninae</taxon>
        <taxon>Sinanodonta</taxon>
    </lineage>
</organism>
<dbReference type="EMBL" id="JBJQND010000017">
    <property type="protein sequence ID" value="KAL3842481.1"/>
    <property type="molecule type" value="Genomic_DNA"/>
</dbReference>
<name>A0ABD3TZA9_SINWO</name>
<accession>A0ABD3TZA9</accession>
<comment type="caution">
    <text evidence="1">The sequence shown here is derived from an EMBL/GenBank/DDBJ whole genome shotgun (WGS) entry which is preliminary data.</text>
</comment>
<dbReference type="Proteomes" id="UP001634394">
    <property type="component" value="Unassembled WGS sequence"/>
</dbReference>
<gene>
    <name evidence="1" type="ORF">ACJMK2_020488</name>
</gene>
<reference evidence="1 2" key="1">
    <citation type="submission" date="2024-11" db="EMBL/GenBank/DDBJ databases">
        <title>Chromosome-level genome assembly of the freshwater bivalve Anodonta woodiana.</title>
        <authorList>
            <person name="Chen X."/>
        </authorList>
    </citation>
    <scope>NUCLEOTIDE SEQUENCE [LARGE SCALE GENOMIC DNA]</scope>
    <source>
        <strain evidence="1">MN2024</strain>
        <tissue evidence="1">Gills</tissue>
    </source>
</reference>
<sequence length="129" mass="13962">MTHNGIPNINHAISCYSLTSLYNLLSFCCCCYSQGYPFPPINGHPYLDIDTPDAPDLVYVPGSRPGTGGLMLAQTLCDANVCRMRSCPDEIIQAASVCICKSEMCEFYPHFLAGPPGQRPSLRTGNVVG</sequence>
<evidence type="ECO:0000313" key="1">
    <source>
        <dbReference type="EMBL" id="KAL3842481.1"/>
    </source>
</evidence>
<evidence type="ECO:0000313" key="2">
    <source>
        <dbReference type="Proteomes" id="UP001634394"/>
    </source>
</evidence>